<dbReference type="RefSeq" id="WP_129457933.1">
    <property type="nucleotide sequence ID" value="NZ_PPCV01000002.1"/>
</dbReference>
<dbReference type="SUPFAM" id="SSF56801">
    <property type="entry name" value="Acetyl-CoA synthetase-like"/>
    <property type="match status" value="1"/>
</dbReference>
<dbReference type="EMBL" id="PPCV01000002">
    <property type="protein sequence ID" value="RXW33034.1"/>
    <property type="molecule type" value="Genomic_DNA"/>
</dbReference>
<dbReference type="GO" id="GO:0016878">
    <property type="term" value="F:acid-thiol ligase activity"/>
    <property type="evidence" value="ECO:0007669"/>
    <property type="project" value="UniProtKB-ARBA"/>
</dbReference>
<accession>A0A4Q2EKL8</accession>
<comment type="caution">
    <text evidence="2">The sequence shown here is derived from an EMBL/GenBank/DDBJ whole genome shotgun (WGS) entry which is preliminary data.</text>
</comment>
<dbReference type="InterPro" id="IPR042099">
    <property type="entry name" value="ANL_N_sf"/>
</dbReference>
<evidence type="ECO:0000313" key="3">
    <source>
        <dbReference type="Proteomes" id="UP000290624"/>
    </source>
</evidence>
<proteinExistence type="predicted"/>
<evidence type="ECO:0000259" key="1">
    <source>
        <dbReference type="Pfam" id="PF00501"/>
    </source>
</evidence>
<reference evidence="2 3" key="1">
    <citation type="submission" date="2018-01" db="EMBL/GenBank/DDBJ databases">
        <title>Lactibacter flavus gen. nov., sp. nov., a novel bacterium of the family Propionibacteriaceae isolated from raw milk and dairy products.</title>
        <authorList>
            <person name="Wenning M."/>
            <person name="Breitenwieser F."/>
            <person name="Huptas C."/>
            <person name="von Neubeck M."/>
            <person name="Busse H.-J."/>
            <person name="Scherer S."/>
        </authorList>
    </citation>
    <scope>NUCLEOTIDE SEQUENCE [LARGE SCALE GENOMIC DNA]</scope>
    <source>
        <strain evidence="2 3">VG341</strain>
    </source>
</reference>
<dbReference type="InterPro" id="IPR045851">
    <property type="entry name" value="AMP-bd_C_sf"/>
</dbReference>
<dbReference type="Gene3D" id="3.40.50.12780">
    <property type="entry name" value="N-terminal domain of ligase-like"/>
    <property type="match status" value="1"/>
</dbReference>
<dbReference type="AlphaFoldDB" id="A0A4Q2EKL8"/>
<dbReference type="OrthoDB" id="9803968at2"/>
<gene>
    <name evidence="2" type="ORF">C1706_04025</name>
</gene>
<dbReference type="PANTHER" id="PTHR43767">
    <property type="entry name" value="LONG-CHAIN-FATTY-ACID--COA LIGASE"/>
    <property type="match status" value="1"/>
</dbReference>
<dbReference type="Gene3D" id="3.30.300.30">
    <property type="match status" value="1"/>
</dbReference>
<dbReference type="Proteomes" id="UP000290624">
    <property type="component" value="Unassembled WGS sequence"/>
</dbReference>
<dbReference type="InterPro" id="IPR050237">
    <property type="entry name" value="ATP-dep_AMP-bd_enzyme"/>
</dbReference>
<name>A0A4Q2EKL8_9ACTN</name>
<organism evidence="2 3">
    <name type="scientific">Propioniciclava flava</name>
    <dbReference type="NCBI Taxonomy" id="2072026"/>
    <lineage>
        <taxon>Bacteria</taxon>
        <taxon>Bacillati</taxon>
        <taxon>Actinomycetota</taxon>
        <taxon>Actinomycetes</taxon>
        <taxon>Propionibacteriales</taxon>
        <taxon>Propionibacteriaceae</taxon>
        <taxon>Propioniciclava</taxon>
    </lineage>
</organism>
<dbReference type="Pfam" id="PF00501">
    <property type="entry name" value="AMP-binding"/>
    <property type="match status" value="1"/>
</dbReference>
<feature type="domain" description="AMP-dependent synthetase/ligase" evidence="1">
    <location>
        <begin position="58"/>
        <end position="258"/>
    </location>
</feature>
<evidence type="ECO:0000313" key="2">
    <source>
        <dbReference type="EMBL" id="RXW33034.1"/>
    </source>
</evidence>
<dbReference type="PANTHER" id="PTHR43767:SF1">
    <property type="entry name" value="NONRIBOSOMAL PEPTIDE SYNTHASE PES1 (EUROFUNG)-RELATED"/>
    <property type="match status" value="1"/>
</dbReference>
<keyword evidence="3" id="KW-1185">Reference proteome</keyword>
<dbReference type="InterPro" id="IPR000873">
    <property type="entry name" value="AMP-dep_synth/lig_dom"/>
</dbReference>
<protein>
    <recommendedName>
        <fullName evidence="1">AMP-dependent synthetase/ligase domain-containing protein</fullName>
    </recommendedName>
</protein>
<sequence length="401" mass="40940">MPAPVWGVGGTGPDAIAALYAHLLDHCGARAGRAGRQAGPWLMAPDADAYTAAVARLRAVPESVDVIIATSGSTDGRGHLVGLTMDALLASASATLNRLGGPGQWVTSLPLHGVAGFQVVLRSAVAGIPPVVYSPSSGFDAGLLERAVTALGPGRAYLSLVPTQLHAALEVGAPGLARFDAVLVGGAALAPELAARAATAGVRVVTTYGSTETAGGCVYDGLPLEGVRVRIRDDAEAPSPTAPGRILLAGPMLADGYLDVAPDAQPFVHEDGQRWLVTSDLGTLSEGRLRVLGRADDVVISGGTNVAPQVVEEALATLGGEWLVVGVPDPHWGQRITAVTTHPDADLNAARAATAALRPAERPRALVRVATLPMRPTGKPDRRAAAQLAATLQALGQAETR</sequence>